<gene>
    <name evidence="2" type="ORF">EV685_1912</name>
</gene>
<dbReference type="InterPro" id="IPR036249">
    <property type="entry name" value="Thioredoxin-like_sf"/>
</dbReference>
<organism evidence="2 3">
    <name type="scientific">Sphaerotilus mobilis</name>
    <dbReference type="NCBI Taxonomy" id="47994"/>
    <lineage>
        <taxon>Bacteria</taxon>
        <taxon>Pseudomonadati</taxon>
        <taxon>Pseudomonadota</taxon>
        <taxon>Betaproteobacteria</taxon>
        <taxon>Burkholderiales</taxon>
        <taxon>Sphaerotilaceae</taxon>
        <taxon>Sphaerotilus</taxon>
    </lineage>
</organism>
<protein>
    <submittedName>
        <fullName evidence="2">Putative DsbA family dithiol-disulfide isomerase</fullName>
    </submittedName>
</protein>
<dbReference type="SUPFAM" id="SSF52833">
    <property type="entry name" value="Thioredoxin-like"/>
    <property type="match status" value="1"/>
</dbReference>
<evidence type="ECO:0000313" key="3">
    <source>
        <dbReference type="Proteomes" id="UP000293433"/>
    </source>
</evidence>
<dbReference type="EMBL" id="SGWV01000009">
    <property type="protein sequence ID" value="RZS54435.1"/>
    <property type="molecule type" value="Genomic_DNA"/>
</dbReference>
<evidence type="ECO:0000259" key="1">
    <source>
        <dbReference type="Pfam" id="PF01323"/>
    </source>
</evidence>
<dbReference type="AlphaFoldDB" id="A0A4Q7LIR2"/>
<dbReference type="PANTHER" id="PTHR13887:SF41">
    <property type="entry name" value="THIOREDOXIN SUPERFAMILY PROTEIN"/>
    <property type="match status" value="1"/>
</dbReference>
<keyword evidence="2" id="KW-0413">Isomerase</keyword>
<dbReference type="Gene3D" id="3.40.30.10">
    <property type="entry name" value="Glutaredoxin"/>
    <property type="match status" value="1"/>
</dbReference>
<feature type="domain" description="DSBA-like thioredoxin" evidence="1">
    <location>
        <begin position="9"/>
        <end position="217"/>
    </location>
</feature>
<dbReference type="CDD" id="cd03024">
    <property type="entry name" value="DsbA_FrnE"/>
    <property type="match status" value="1"/>
</dbReference>
<dbReference type="Proteomes" id="UP000293433">
    <property type="component" value="Unassembled WGS sequence"/>
</dbReference>
<proteinExistence type="predicted"/>
<evidence type="ECO:0000313" key="2">
    <source>
        <dbReference type="EMBL" id="RZS54435.1"/>
    </source>
</evidence>
<dbReference type="RefSeq" id="WP_242615516.1">
    <property type="nucleotide sequence ID" value="NZ_SGWV01000009.1"/>
</dbReference>
<dbReference type="GO" id="GO:0016853">
    <property type="term" value="F:isomerase activity"/>
    <property type="evidence" value="ECO:0007669"/>
    <property type="project" value="UniProtKB-KW"/>
</dbReference>
<name>A0A4Q7LIR2_9BURK</name>
<reference evidence="2 3" key="1">
    <citation type="submission" date="2019-02" db="EMBL/GenBank/DDBJ databases">
        <title>Genomic Encyclopedia of Type Strains, Phase IV (KMG-IV): sequencing the most valuable type-strain genomes for metagenomic binning, comparative biology and taxonomic classification.</title>
        <authorList>
            <person name="Goeker M."/>
        </authorList>
    </citation>
    <scope>NUCLEOTIDE SEQUENCE [LARGE SCALE GENOMIC DNA]</scope>
    <source>
        <strain evidence="2 3">DSM 10617</strain>
    </source>
</reference>
<dbReference type="InterPro" id="IPR001853">
    <property type="entry name" value="DSBA-like_thioredoxin_dom"/>
</dbReference>
<dbReference type="Pfam" id="PF01323">
    <property type="entry name" value="DSBA"/>
    <property type="match status" value="1"/>
</dbReference>
<keyword evidence="3" id="KW-1185">Reference proteome</keyword>
<dbReference type="GO" id="GO:0016491">
    <property type="term" value="F:oxidoreductase activity"/>
    <property type="evidence" value="ECO:0007669"/>
    <property type="project" value="InterPro"/>
</dbReference>
<accession>A0A4Q7LIR2</accession>
<comment type="caution">
    <text evidence="2">The sequence shown here is derived from an EMBL/GenBank/DDBJ whole genome shotgun (WGS) entry which is preliminary data.</text>
</comment>
<sequence length="240" mass="25958">MSEQTVPMTIEVVSDVVCPWCAVGVSSLMRAVEQLEGELSPRIRFEPFELNPTLGPGGADIVDYLSRKYGSTPAQIEQMHAKIAERGASVGFAFSMDKRSRTYNTFDAHRLLHWAGEVDAGDGGDRQLALKRALLSAHFTDGRDPGDHGLLIRLADAVGLDPNEAAVILTGDAHADAVREREQYWQELGINSVPAFIVNDTHLIEGGQPPEVFVAALRQIAAERSGDAGPETTPATDLEL</sequence>
<dbReference type="PANTHER" id="PTHR13887">
    <property type="entry name" value="GLUTATHIONE S-TRANSFERASE KAPPA"/>
    <property type="match status" value="1"/>
</dbReference>